<gene>
    <name evidence="1" type="ORF">OLMES_1335</name>
</gene>
<evidence type="ECO:0000313" key="1">
    <source>
        <dbReference type="EMBL" id="ARU55413.1"/>
    </source>
</evidence>
<reference evidence="1 2" key="1">
    <citation type="submission" date="2017-05" db="EMBL/GenBank/DDBJ databases">
        <title>Genomic insights into alkan degradation activity of Oleiphilus messinensis.</title>
        <authorList>
            <person name="Kozyavkin S.A."/>
            <person name="Slesarev A.I."/>
            <person name="Golyshin P.N."/>
            <person name="Korzhenkov A."/>
            <person name="Golyshina O.N."/>
            <person name="Toshchakov S.V."/>
        </authorList>
    </citation>
    <scope>NUCLEOTIDE SEQUENCE [LARGE SCALE GENOMIC DNA]</scope>
    <source>
        <strain evidence="1 2">ME102</strain>
    </source>
</reference>
<dbReference type="AlphaFoldDB" id="A0A1Y0I7N6"/>
<sequence>MEELKNINELVNRQAVSCEHYNFKLPKSNAHISILRVKNGNSDAINSCINEYLYIEVNQLFELTKCHAFIFDVSNLITNEKADYHKILSNQIRRKHPIFLVGNTAISDTNFNLSTSCVDALNTASKMLKKYSHGGKYSPISESYYLEHRHAVNFDISKIGHNCLNWKINEQNIGAYVSMSGELPPGSAGYLDALEIKWLLRKVCILSKPRALVVDLSHLDYQWGDDLDLYPGNFWQPDSLIRFIIPHKLRSSYSGFVHENQMSENFASARQELESLIKGNGD</sequence>
<keyword evidence="2" id="KW-1185">Reference proteome</keyword>
<proteinExistence type="predicted"/>
<dbReference type="KEGG" id="ome:OLMES_1335"/>
<protein>
    <submittedName>
        <fullName evidence="1">Uncharacterized protein</fullName>
    </submittedName>
</protein>
<organism evidence="1 2">
    <name type="scientific">Oleiphilus messinensis</name>
    <dbReference type="NCBI Taxonomy" id="141451"/>
    <lineage>
        <taxon>Bacteria</taxon>
        <taxon>Pseudomonadati</taxon>
        <taxon>Pseudomonadota</taxon>
        <taxon>Gammaproteobacteria</taxon>
        <taxon>Oceanospirillales</taxon>
        <taxon>Oleiphilaceae</taxon>
        <taxon>Oleiphilus</taxon>
    </lineage>
</organism>
<dbReference type="RefSeq" id="WP_087460526.1">
    <property type="nucleotide sequence ID" value="NZ_CP021425.1"/>
</dbReference>
<dbReference type="EMBL" id="CP021425">
    <property type="protein sequence ID" value="ARU55413.1"/>
    <property type="molecule type" value="Genomic_DNA"/>
</dbReference>
<evidence type="ECO:0000313" key="2">
    <source>
        <dbReference type="Proteomes" id="UP000196027"/>
    </source>
</evidence>
<accession>A0A1Y0I7N6</accession>
<dbReference type="OrthoDB" id="2598626at2"/>
<dbReference type="Proteomes" id="UP000196027">
    <property type="component" value="Chromosome"/>
</dbReference>
<name>A0A1Y0I7N6_9GAMM</name>